<evidence type="ECO:0000313" key="1">
    <source>
        <dbReference type="EMBL" id="GAA0168670.1"/>
    </source>
</evidence>
<dbReference type="EMBL" id="BAABME010023721">
    <property type="protein sequence ID" value="GAA0168670.1"/>
    <property type="molecule type" value="Genomic_DNA"/>
</dbReference>
<proteinExistence type="predicted"/>
<dbReference type="Proteomes" id="UP001454036">
    <property type="component" value="Unassembled WGS sequence"/>
</dbReference>
<sequence length="208" mass="23459">MIIIIVYTYYIYLRVICFNVRSTPRSPNLPSYSAQTKDEVEFYCNNSLDDPLFFDAAARNQSWTLDEDKTPFIEDQPLEEVLVDPLDDLPIDDVANGLDQTSNSQTQLVDPSSLANINSLAEDDEYWSSAESIELDPSSLTDQISSMDIEFENNANSLLSSLMFPSSFGVDVTSFLNWDWKISTIWDVIIPGLVSGKENPSMKNLTEQ</sequence>
<reference evidence="1 2" key="1">
    <citation type="submission" date="2024-01" db="EMBL/GenBank/DDBJ databases">
        <title>The complete chloroplast genome sequence of Lithospermum erythrorhizon: insights into the phylogenetic relationship among Boraginaceae species and the maternal lineages of purple gromwells.</title>
        <authorList>
            <person name="Okada T."/>
            <person name="Watanabe K."/>
        </authorList>
    </citation>
    <scope>NUCLEOTIDE SEQUENCE [LARGE SCALE GENOMIC DNA]</scope>
</reference>
<keyword evidence="2" id="KW-1185">Reference proteome</keyword>
<name>A0AAV3QXB0_LITER</name>
<evidence type="ECO:0000313" key="2">
    <source>
        <dbReference type="Proteomes" id="UP001454036"/>
    </source>
</evidence>
<organism evidence="1 2">
    <name type="scientific">Lithospermum erythrorhizon</name>
    <name type="common">Purple gromwell</name>
    <name type="synonym">Lithospermum officinale var. erythrorhizon</name>
    <dbReference type="NCBI Taxonomy" id="34254"/>
    <lineage>
        <taxon>Eukaryota</taxon>
        <taxon>Viridiplantae</taxon>
        <taxon>Streptophyta</taxon>
        <taxon>Embryophyta</taxon>
        <taxon>Tracheophyta</taxon>
        <taxon>Spermatophyta</taxon>
        <taxon>Magnoliopsida</taxon>
        <taxon>eudicotyledons</taxon>
        <taxon>Gunneridae</taxon>
        <taxon>Pentapetalae</taxon>
        <taxon>asterids</taxon>
        <taxon>lamiids</taxon>
        <taxon>Boraginales</taxon>
        <taxon>Boraginaceae</taxon>
        <taxon>Boraginoideae</taxon>
        <taxon>Lithospermeae</taxon>
        <taxon>Lithospermum</taxon>
    </lineage>
</organism>
<accession>A0AAV3QXB0</accession>
<dbReference type="AlphaFoldDB" id="A0AAV3QXB0"/>
<gene>
    <name evidence="1" type="ORF">LIER_40611</name>
</gene>
<protein>
    <submittedName>
        <fullName evidence="1">Uncharacterized protein</fullName>
    </submittedName>
</protein>
<comment type="caution">
    <text evidence="1">The sequence shown here is derived from an EMBL/GenBank/DDBJ whole genome shotgun (WGS) entry which is preliminary data.</text>
</comment>